<dbReference type="EMBL" id="BSFF01000003">
    <property type="protein sequence ID" value="GLK56940.1"/>
    <property type="molecule type" value="Genomic_DNA"/>
</dbReference>
<reference evidence="3 4" key="2">
    <citation type="submission" date="2021-01" db="EMBL/GenBank/DDBJ databases">
        <title>Genomic Encyclopedia of Type Strains, Phase IV (KMG-IV): sequencing the most valuable type-strain genomes for metagenomic binning, comparative biology and taxonomic classification.</title>
        <authorList>
            <person name="Goeker M."/>
        </authorList>
    </citation>
    <scope>NUCLEOTIDE SEQUENCE [LARGE SCALE GENOMIC DNA]</scope>
    <source>
        <strain evidence="3 4">DSM 6130</strain>
    </source>
</reference>
<comment type="caution">
    <text evidence="2">The sequence shown here is derived from an EMBL/GenBank/DDBJ whole genome shotgun (WGS) entry which is preliminary data.</text>
</comment>
<keyword evidence="4" id="KW-1185">Reference proteome</keyword>
<proteinExistence type="predicted"/>
<dbReference type="InterPro" id="IPR009506">
    <property type="entry name" value="YjiS-like"/>
</dbReference>
<dbReference type="Proteomes" id="UP000758856">
    <property type="component" value="Unassembled WGS sequence"/>
</dbReference>
<sequence>MSLPSIESLTPARIAPAKVALVKIQAVMRTAFAAAVAWNNHRKLGELAGLDDKMLADIGLTRADVGMAASEPLWRDPTVRLTVLAVERRASEKAHLRWRVSRRREAVQAQQGLPREACAD</sequence>
<evidence type="ECO:0000313" key="3">
    <source>
        <dbReference type="EMBL" id="MBM7852731.1"/>
    </source>
</evidence>
<protein>
    <submittedName>
        <fullName evidence="3">Uncharacterized protein YjiS (DUF1127 family)</fullName>
    </submittedName>
</protein>
<evidence type="ECO:0000313" key="2">
    <source>
        <dbReference type="EMBL" id="GLK56940.1"/>
    </source>
</evidence>
<evidence type="ECO:0000313" key="5">
    <source>
        <dbReference type="Proteomes" id="UP001143400"/>
    </source>
</evidence>
<dbReference type="RefSeq" id="WP_246482512.1">
    <property type="nucleotide sequence ID" value="NZ_BSFF01000003.1"/>
</dbReference>
<dbReference type="Pfam" id="PF06568">
    <property type="entry name" value="YjiS-like"/>
    <property type="match status" value="1"/>
</dbReference>
<reference evidence="2" key="3">
    <citation type="submission" date="2023-01" db="EMBL/GenBank/DDBJ databases">
        <authorList>
            <person name="Sun Q."/>
            <person name="Evtushenko L."/>
        </authorList>
    </citation>
    <scope>NUCLEOTIDE SEQUENCE</scope>
    <source>
        <strain evidence="2">VKM B-1606</strain>
    </source>
</reference>
<dbReference type="EMBL" id="JAFBCY010000003">
    <property type="protein sequence ID" value="MBM7852731.1"/>
    <property type="molecule type" value="Genomic_DNA"/>
</dbReference>
<reference evidence="2" key="1">
    <citation type="journal article" date="2014" name="Int. J. Syst. Evol. Microbiol.">
        <title>Complete genome sequence of Corynebacterium casei LMG S-19264T (=DSM 44701T), isolated from a smear-ripened cheese.</title>
        <authorList>
            <consortium name="US DOE Joint Genome Institute (JGI-PGF)"/>
            <person name="Walter F."/>
            <person name="Albersmeier A."/>
            <person name="Kalinowski J."/>
            <person name="Ruckert C."/>
        </authorList>
    </citation>
    <scope>NUCLEOTIDE SEQUENCE</scope>
    <source>
        <strain evidence="2">VKM B-1606</strain>
    </source>
</reference>
<name>A0A9W6IXG9_9HYPH</name>
<dbReference type="Proteomes" id="UP001143400">
    <property type="component" value="Unassembled WGS sequence"/>
</dbReference>
<evidence type="ECO:0000259" key="1">
    <source>
        <dbReference type="Pfam" id="PF06568"/>
    </source>
</evidence>
<gene>
    <name evidence="2" type="ORF">GCM10008170_29590</name>
    <name evidence="3" type="ORF">JOD31_002973</name>
</gene>
<feature type="domain" description="YjiS-like" evidence="1">
    <location>
        <begin position="37"/>
        <end position="65"/>
    </location>
</feature>
<accession>A0A9W6IXG9</accession>
<organism evidence="2 5">
    <name type="scientific">Methylopila capsulata</name>
    <dbReference type="NCBI Taxonomy" id="61654"/>
    <lineage>
        <taxon>Bacteria</taxon>
        <taxon>Pseudomonadati</taxon>
        <taxon>Pseudomonadota</taxon>
        <taxon>Alphaproteobacteria</taxon>
        <taxon>Hyphomicrobiales</taxon>
        <taxon>Methylopilaceae</taxon>
        <taxon>Methylopila</taxon>
    </lineage>
</organism>
<evidence type="ECO:0000313" key="4">
    <source>
        <dbReference type="Proteomes" id="UP000758856"/>
    </source>
</evidence>
<dbReference type="AlphaFoldDB" id="A0A9W6IXG9"/>